<proteinExistence type="predicted"/>
<organism evidence="1 2">
    <name type="scientific">Polytolypa hystricis (strain UAMH7299)</name>
    <dbReference type="NCBI Taxonomy" id="1447883"/>
    <lineage>
        <taxon>Eukaryota</taxon>
        <taxon>Fungi</taxon>
        <taxon>Dikarya</taxon>
        <taxon>Ascomycota</taxon>
        <taxon>Pezizomycotina</taxon>
        <taxon>Eurotiomycetes</taxon>
        <taxon>Eurotiomycetidae</taxon>
        <taxon>Onygenales</taxon>
        <taxon>Onygenales incertae sedis</taxon>
        <taxon>Polytolypa</taxon>
    </lineage>
</organism>
<evidence type="ECO:0000313" key="1">
    <source>
        <dbReference type="EMBL" id="PGH26391.1"/>
    </source>
</evidence>
<name>A0A2B7YZB9_POLH7</name>
<keyword evidence="2" id="KW-1185">Reference proteome</keyword>
<dbReference type="OrthoDB" id="3549921at2759"/>
<protein>
    <submittedName>
        <fullName evidence="1">Uncharacterized protein</fullName>
    </submittedName>
</protein>
<reference evidence="1 2" key="1">
    <citation type="submission" date="2017-10" db="EMBL/GenBank/DDBJ databases">
        <title>Comparative genomics in systemic dimorphic fungi from Ajellomycetaceae.</title>
        <authorList>
            <person name="Munoz J.F."/>
            <person name="Mcewen J.G."/>
            <person name="Clay O.K."/>
            <person name="Cuomo C.A."/>
        </authorList>
    </citation>
    <scope>NUCLEOTIDE SEQUENCE [LARGE SCALE GENOMIC DNA]</scope>
    <source>
        <strain evidence="1 2">UAMH7299</strain>
    </source>
</reference>
<sequence length="96" mass="10561">MPGTTDSTSQPWKSVWPPTEAVVNRASAIPEGLSTDELTNQRAYGSHASNTKGRIIHISKAQKYLDVKQSDHSRSTGRLSRQYISGCLEAMSYAHL</sequence>
<comment type="caution">
    <text evidence="1">The sequence shown here is derived from an EMBL/GenBank/DDBJ whole genome shotgun (WGS) entry which is preliminary data.</text>
</comment>
<gene>
    <name evidence="1" type="ORF">AJ80_01889</name>
</gene>
<dbReference type="Proteomes" id="UP000224634">
    <property type="component" value="Unassembled WGS sequence"/>
</dbReference>
<accession>A0A2B7YZB9</accession>
<evidence type="ECO:0000313" key="2">
    <source>
        <dbReference type="Proteomes" id="UP000224634"/>
    </source>
</evidence>
<dbReference type="AlphaFoldDB" id="A0A2B7YZB9"/>
<dbReference type="EMBL" id="PDNA01000017">
    <property type="protein sequence ID" value="PGH26391.1"/>
    <property type="molecule type" value="Genomic_DNA"/>
</dbReference>